<feature type="domain" description="C2H2-type" evidence="9">
    <location>
        <begin position="91"/>
        <end position="119"/>
    </location>
</feature>
<evidence type="ECO:0000313" key="10">
    <source>
        <dbReference type="EMBL" id="KAH0559414.1"/>
    </source>
</evidence>
<keyword evidence="2" id="KW-0479">Metal-binding</keyword>
<feature type="region of interest" description="Disordered" evidence="8">
    <location>
        <begin position="947"/>
        <end position="1009"/>
    </location>
</feature>
<feature type="region of interest" description="Disordered" evidence="8">
    <location>
        <begin position="28"/>
        <end position="65"/>
    </location>
</feature>
<evidence type="ECO:0000256" key="1">
    <source>
        <dbReference type="ARBA" id="ARBA00004123"/>
    </source>
</evidence>
<dbReference type="Proteomes" id="UP000750711">
    <property type="component" value="Unassembled WGS sequence"/>
</dbReference>
<feature type="domain" description="C2H2-type" evidence="9">
    <location>
        <begin position="63"/>
        <end position="90"/>
    </location>
</feature>
<dbReference type="Pfam" id="PF04082">
    <property type="entry name" value="Fungal_trans"/>
    <property type="match status" value="1"/>
</dbReference>
<dbReference type="Gene3D" id="3.30.160.60">
    <property type="entry name" value="Classic Zinc Finger"/>
    <property type="match status" value="2"/>
</dbReference>
<dbReference type="GO" id="GO:0008270">
    <property type="term" value="F:zinc ion binding"/>
    <property type="evidence" value="ECO:0007669"/>
    <property type="project" value="UniProtKB-KW"/>
</dbReference>
<dbReference type="InterPro" id="IPR036236">
    <property type="entry name" value="Znf_C2H2_sf"/>
</dbReference>
<dbReference type="GO" id="GO:0006351">
    <property type="term" value="P:DNA-templated transcription"/>
    <property type="evidence" value="ECO:0007669"/>
    <property type="project" value="InterPro"/>
</dbReference>
<dbReference type="GO" id="GO:0000978">
    <property type="term" value="F:RNA polymerase II cis-regulatory region sequence-specific DNA binding"/>
    <property type="evidence" value="ECO:0007669"/>
    <property type="project" value="InterPro"/>
</dbReference>
<evidence type="ECO:0000256" key="4">
    <source>
        <dbReference type="ARBA" id="ARBA00022771"/>
    </source>
</evidence>
<name>A0A9P8LBR1_9PEZI</name>
<dbReference type="EMBL" id="JAGHQM010000602">
    <property type="protein sequence ID" value="KAH0559414.1"/>
    <property type="molecule type" value="Genomic_DNA"/>
</dbReference>
<dbReference type="GO" id="GO:0000981">
    <property type="term" value="F:DNA-binding transcription factor activity, RNA polymerase II-specific"/>
    <property type="evidence" value="ECO:0007669"/>
    <property type="project" value="InterPro"/>
</dbReference>
<keyword evidence="4 7" id="KW-0863">Zinc-finger</keyword>
<dbReference type="PANTHER" id="PTHR40626">
    <property type="entry name" value="MIP31509P"/>
    <property type="match status" value="1"/>
</dbReference>
<evidence type="ECO:0000256" key="8">
    <source>
        <dbReference type="SAM" id="MobiDB-lite"/>
    </source>
</evidence>
<protein>
    <recommendedName>
        <fullName evidence="9">C2H2-type domain-containing protein</fullName>
    </recommendedName>
</protein>
<dbReference type="Pfam" id="PF00096">
    <property type="entry name" value="zf-C2H2"/>
    <property type="match status" value="2"/>
</dbReference>
<dbReference type="GO" id="GO:0000785">
    <property type="term" value="C:chromatin"/>
    <property type="evidence" value="ECO:0007669"/>
    <property type="project" value="TreeGrafter"/>
</dbReference>
<proteinExistence type="predicted"/>
<keyword evidence="5" id="KW-0862">Zinc</keyword>
<dbReference type="InterPro" id="IPR007219">
    <property type="entry name" value="XnlR_reg_dom"/>
</dbReference>
<feature type="compositionally biased region" description="Polar residues" evidence="8">
    <location>
        <begin position="798"/>
        <end position="821"/>
    </location>
</feature>
<comment type="subcellular location">
    <subcellularLocation>
        <location evidence="1">Nucleus</location>
    </subcellularLocation>
</comment>
<gene>
    <name evidence="10" type="ORF">GP486_004069</name>
</gene>
<dbReference type="PANTHER" id="PTHR40626:SF13">
    <property type="entry name" value="RESPIRATION FACTOR 2-RELATED"/>
    <property type="match status" value="1"/>
</dbReference>
<feature type="compositionally biased region" description="Low complexity" evidence="8">
    <location>
        <begin position="971"/>
        <end position="987"/>
    </location>
</feature>
<organism evidence="10 11">
    <name type="scientific">Trichoglossum hirsutum</name>
    <dbReference type="NCBI Taxonomy" id="265104"/>
    <lineage>
        <taxon>Eukaryota</taxon>
        <taxon>Fungi</taxon>
        <taxon>Dikarya</taxon>
        <taxon>Ascomycota</taxon>
        <taxon>Pezizomycotina</taxon>
        <taxon>Geoglossomycetes</taxon>
        <taxon>Geoglossales</taxon>
        <taxon>Geoglossaceae</taxon>
        <taxon>Trichoglossum</taxon>
    </lineage>
</organism>
<evidence type="ECO:0000259" key="9">
    <source>
        <dbReference type="PROSITE" id="PS50157"/>
    </source>
</evidence>
<keyword evidence="11" id="KW-1185">Reference proteome</keyword>
<evidence type="ECO:0000256" key="6">
    <source>
        <dbReference type="ARBA" id="ARBA00023242"/>
    </source>
</evidence>
<evidence type="ECO:0000313" key="11">
    <source>
        <dbReference type="Proteomes" id="UP000750711"/>
    </source>
</evidence>
<comment type="caution">
    <text evidence="10">The sequence shown here is derived from an EMBL/GenBank/DDBJ whole genome shotgun (WGS) entry which is preliminary data.</text>
</comment>
<dbReference type="FunFam" id="3.30.160.60:FF:000446">
    <property type="entry name" value="Zinc finger protein"/>
    <property type="match status" value="1"/>
</dbReference>
<reference evidence="10" key="1">
    <citation type="submission" date="2021-03" db="EMBL/GenBank/DDBJ databases">
        <title>Comparative genomics and phylogenomic investigation of the class Geoglossomycetes provide insights into ecological specialization and systematics.</title>
        <authorList>
            <person name="Melie T."/>
            <person name="Pirro S."/>
            <person name="Miller A.N."/>
            <person name="Quandt A."/>
        </authorList>
    </citation>
    <scope>NUCLEOTIDE SEQUENCE</scope>
    <source>
        <strain evidence="10">CAQ_001_2017</strain>
    </source>
</reference>
<dbReference type="CDD" id="cd12148">
    <property type="entry name" value="fungal_TF_MHR"/>
    <property type="match status" value="1"/>
</dbReference>
<evidence type="ECO:0000256" key="5">
    <source>
        <dbReference type="ARBA" id="ARBA00022833"/>
    </source>
</evidence>
<dbReference type="PROSITE" id="PS00028">
    <property type="entry name" value="ZINC_FINGER_C2H2_1"/>
    <property type="match status" value="2"/>
</dbReference>
<keyword evidence="3" id="KW-0677">Repeat</keyword>
<accession>A0A9P8LBR1</accession>
<dbReference type="InterPro" id="IPR013087">
    <property type="entry name" value="Znf_C2H2_type"/>
</dbReference>
<dbReference type="PROSITE" id="PS50157">
    <property type="entry name" value="ZINC_FINGER_C2H2_2"/>
    <property type="match status" value="2"/>
</dbReference>
<evidence type="ECO:0000256" key="3">
    <source>
        <dbReference type="ARBA" id="ARBA00022737"/>
    </source>
</evidence>
<sequence length="1173" mass="126704">MPNSSSTNAAFTNGVMNLNFFHTKDAKETSWEPAQQNVGKSSNTVTNQTLTFPPPKTDKPRPHICGTCTRSFARLEHLKRHERSHTKEKPFGCTECTRCFARRDLLLRHQQKLHMSSTPSSRPRVGRRESTSSVGGSGSGRVRKSSVANSTGGAPGAPLVRPRANTISHVDGATLGMFAASNSSTFGHIPGIAALHGPDGYEFRGMPNTFAHHGNLHGLPKLEIHGLNAEIGGGLRTAPPYGSLPADIDLGNVFFPPGPTVNPAELHFSDSPQDHSMMTPPSPFQNAFPGMSASEALMEDDDSFDWINGFESHVAFPGQNESVMEGSSPSAISSTSQSGISEVMLDGSNSSAQAPGQPWSQNPMMPSAAIASNQYSMELSGTTFSEMDPPGTISPNANADNFFSTPPPMSSLSPTSTMPGLANQFFHPPMIYGSETPSASSTSMNGNTRKTSITSISTDSITDATRQALLTSLSQPASFAHGHRKLAVSSTASPLSPASGSKLGNVGISLPSTTDLQRYVRSYIEYFHPHLPFLHLPTLTFDTPEYTDNLRPSSSHSSFSQSSIYGGGGCLILAMAAIGALYEYESAISLELFESAKKLIHLFLEERRKADISRSNAGPDNPTQNTPLWLVQAMLLNVVYGHNCGDKVKSDIANTHCAALVSLTRAAGLPTREIPQRQSHSQKTPPRGGHSHGEDIQMADDGLSSGAPSEQVEWYNWKIAEERKRTCYAVFILSSLLVSAYNMAPAFASSEIRLDLPCDEDLWTAENPTAWYAKGGATLAQHNAVSFSGAFSSLRSADQRQAQNQQMSQPHHQASSSNTRSGVVPESDIKPSAFGCLVLINALHSYIWEMRQRHDSSSWSPAEIEAMHAHMEPALKAWQAAWASNPHHSFERPNPFGLGPLSADSIPLLDLAYVRLSVNLGRSKECFWQRDFRGMAEELARGSEVIQHVEHSPGSGSSGSGATDSHNSTMSLPSSPGSPAPSSSLNSVRTPTPSHAVSDDQMHSSEQISKRERHLREAAFYASDSLSMSGKLGVTLTSRQLPLQCALCAFECAQVLSEWVTTVQERVGRHMGILGRDPIEYEAVPGIVLESEDRKLLKKIAELLEHAETKIKCDTGDIQCLGDWGYGGKILRVTACMLEKASVWPGTYQGTPTLKENISHLYSSDRHCRASPS</sequence>
<feature type="compositionally biased region" description="Polar residues" evidence="8">
    <location>
        <begin position="32"/>
        <end position="51"/>
    </location>
</feature>
<dbReference type="SMART" id="SM00355">
    <property type="entry name" value="ZnF_C2H2"/>
    <property type="match status" value="2"/>
</dbReference>
<dbReference type="FunFam" id="3.30.160.60:FF:000576">
    <property type="entry name" value="C2H2 transcription factor (AmdX)"/>
    <property type="match status" value="1"/>
</dbReference>
<dbReference type="InterPro" id="IPR051059">
    <property type="entry name" value="VerF-like"/>
</dbReference>
<keyword evidence="6" id="KW-0539">Nucleus</keyword>
<dbReference type="AlphaFoldDB" id="A0A9P8LBR1"/>
<feature type="region of interest" description="Disordered" evidence="8">
    <location>
        <begin position="671"/>
        <end position="707"/>
    </location>
</feature>
<evidence type="ECO:0000256" key="7">
    <source>
        <dbReference type="PROSITE-ProRule" id="PRU00042"/>
    </source>
</evidence>
<feature type="region of interest" description="Disordered" evidence="8">
    <location>
        <begin position="110"/>
        <end position="163"/>
    </location>
</feature>
<feature type="region of interest" description="Disordered" evidence="8">
    <location>
        <begin position="798"/>
        <end position="825"/>
    </location>
</feature>
<dbReference type="SUPFAM" id="SSF57667">
    <property type="entry name" value="beta-beta-alpha zinc fingers"/>
    <property type="match status" value="1"/>
</dbReference>
<dbReference type="GO" id="GO:0005634">
    <property type="term" value="C:nucleus"/>
    <property type="evidence" value="ECO:0007669"/>
    <property type="project" value="UniProtKB-SubCell"/>
</dbReference>
<feature type="compositionally biased region" description="Basic and acidic residues" evidence="8">
    <location>
        <begin position="997"/>
        <end position="1009"/>
    </location>
</feature>
<evidence type="ECO:0000256" key="2">
    <source>
        <dbReference type="ARBA" id="ARBA00022723"/>
    </source>
</evidence>